<dbReference type="EMBL" id="JAHQIW010007157">
    <property type="protein sequence ID" value="KAJ1372558.1"/>
    <property type="molecule type" value="Genomic_DNA"/>
</dbReference>
<reference evidence="1" key="1">
    <citation type="submission" date="2021-06" db="EMBL/GenBank/DDBJ databases">
        <title>Parelaphostrongylus tenuis whole genome reference sequence.</title>
        <authorList>
            <person name="Garwood T.J."/>
            <person name="Larsen P.A."/>
            <person name="Fountain-Jones N.M."/>
            <person name="Garbe J.R."/>
            <person name="Macchietto M.G."/>
            <person name="Kania S.A."/>
            <person name="Gerhold R.W."/>
            <person name="Richards J.E."/>
            <person name="Wolf T.M."/>
        </authorList>
    </citation>
    <scope>NUCLEOTIDE SEQUENCE</scope>
    <source>
        <strain evidence="1">MNPRO001-30</strain>
        <tissue evidence="1">Meninges</tissue>
    </source>
</reference>
<name>A0AAD5RAW1_PARTN</name>
<dbReference type="Proteomes" id="UP001196413">
    <property type="component" value="Unassembled WGS sequence"/>
</dbReference>
<organism evidence="1 2">
    <name type="scientific">Parelaphostrongylus tenuis</name>
    <name type="common">Meningeal worm</name>
    <dbReference type="NCBI Taxonomy" id="148309"/>
    <lineage>
        <taxon>Eukaryota</taxon>
        <taxon>Metazoa</taxon>
        <taxon>Ecdysozoa</taxon>
        <taxon>Nematoda</taxon>
        <taxon>Chromadorea</taxon>
        <taxon>Rhabditida</taxon>
        <taxon>Rhabditina</taxon>
        <taxon>Rhabditomorpha</taxon>
        <taxon>Strongyloidea</taxon>
        <taxon>Metastrongylidae</taxon>
        <taxon>Parelaphostrongylus</taxon>
    </lineage>
</organism>
<evidence type="ECO:0000313" key="2">
    <source>
        <dbReference type="Proteomes" id="UP001196413"/>
    </source>
</evidence>
<sequence>MKNFASHVEDKKFRDLLTKHSELEKRMFHIDEEAKQVKLAMELQRSMTDCYSNSASDFPLQTSIKLRT</sequence>
<accession>A0AAD5RAW1</accession>
<proteinExistence type="predicted"/>
<dbReference type="AlphaFoldDB" id="A0AAD5RAW1"/>
<evidence type="ECO:0000313" key="1">
    <source>
        <dbReference type="EMBL" id="KAJ1372558.1"/>
    </source>
</evidence>
<protein>
    <submittedName>
        <fullName evidence="1">Uncharacterized protein</fullName>
    </submittedName>
</protein>
<comment type="caution">
    <text evidence="1">The sequence shown here is derived from an EMBL/GenBank/DDBJ whole genome shotgun (WGS) entry which is preliminary data.</text>
</comment>
<keyword evidence="2" id="KW-1185">Reference proteome</keyword>
<gene>
    <name evidence="1" type="ORF">KIN20_034741</name>
</gene>